<gene>
    <name evidence="1" type="ORF">PHYPSEUDO_014923</name>
</gene>
<keyword evidence="2" id="KW-1185">Reference proteome</keyword>
<comment type="caution">
    <text evidence="1">The sequence shown here is derived from an EMBL/GenBank/DDBJ whole genome shotgun (WGS) entry which is preliminary data.</text>
</comment>
<dbReference type="Proteomes" id="UP000694044">
    <property type="component" value="Unassembled WGS sequence"/>
</dbReference>
<evidence type="ECO:0000313" key="2">
    <source>
        <dbReference type="Proteomes" id="UP000694044"/>
    </source>
</evidence>
<proteinExistence type="predicted"/>
<accession>A0A8T1W4U0</accession>
<organism evidence="1 2">
    <name type="scientific">Phytophthora pseudosyringae</name>
    <dbReference type="NCBI Taxonomy" id="221518"/>
    <lineage>
        <taxon>Eukaryota</taxon>
        <taxon>Sar</taxon>
        <taxon>Stramenopiles</taxon>
        <taxon>Oomycota</taxon>
        <taxon>Peronosporomycetes</taxon>
        <taxon>Peronosporales</taxon>
        <taxon>Peronosporaceae</taxon>
        <taxon>Phytophthora</taxon>
    </lineage>
</organism>
<dbReference type="AlphaFoldDB" id="A0A8T1W4U0"/>
<name>A0A8T1W4U0_9STRA</name>
<dbReference type="OrthoDB" id="100604at2759"/>
<protein>
    <submittedName>
        <fullName evidence="1">Uncharacterized protein</fullName>
    </submittedName>
</protein>
<evidence type="ECO:0000313" key="1">
    <source>
        <dbReference type="EMBL" id="KAG7386939.1"/>
    </source>
</evidence>
<dbReference type="EMBL" id="JAGDFM010000089">
    <property type="protein sequence ID" value="KAG7386939.1"/>
    <property type="molecule type" value="Genomic_DNA"/>
</dbReference>
<reference evidence="1" key="1">
    <citation type="submission" date="2021-02" db="EMBL/GenBank/DDBJ databases">
        <authorList>
            <person name="Palmer J.M."/>
        </authorList>
    </citation>
    <scope>NUCLEOTIDE SEQUENCE</scope>
    <source>
        <strain evidence="1">SCRP734</strain>
    </source>
</reference>
<sequence length="74" mass="8946">MPPIKFSSKSSCTYFFKGVVNDGSQPTDYFRCKFTSFRPVHRQETRCSSTFKMVSRFFELRQRNWITGHSYYYF</sequence>